<evidence type="ECO:0000259" key="6">
    <source>
        <dbReference type="Pfam" id="PF08281"/>
    </source>
</evidence>
<dbReference type="InterPro" id="IPR013325">
    <property type="entry name" value="RNA_pol_sigma_r2"/>
</dbReference>
<protein>
    <submittedName>
        <fullName evidence="7">Sigma-70 family RNA polymerase sigma factor</fullName>
    </submittedName>
</protein>
<proteinExistence type="inferred from homology"/>
<dbReference type="InterPro" id="IPR014284">
    <property type="entry name" value="RNA_pol_sigma-70_dom"/>
</dbReference>
<evidence type="ECO:0000256" key="1">
    <source>
        <dbReference type="ARBA" id="ARBA00010641"/>
    </source>
</evidence>
<dbReference type="NCBIfam" id="TIGR02937">
    <property type="entry name" value="sigma70-ECF"/>
    <property type="match status" value="1"/>
</dbReference>
<sequence>MSREFDKKLHFFCEPFAQLQPFLIPIHYAGRGQPGKGGFMSSFHDQVIKILPKLRVQALSLTRNRSAAEDLVQDAVCNALAAQDSFIPGTNFSAWMHRILRNRFISDLRKKRDTTDIDDVPASSFATNATHDDNLALKDLSLALSRLPADQREALVMVVVQGLSYEALAEATGCAVGTAKSRVFRARRQLEAWLTGELPSNDKLRLKVSALKAAIDERRRHGKAYDDLFNN</sequence>
<gene>
    <name evidence="7" type="ORF">DOFOFD_11445</name>
</gene>
<dbReference type="CDD" id="cd06171">
    <property type="entry name" value="Sigma70_r4"/>
    <property type="match status" value="1"/>
</dbReference>
<evidence type="ECO:0000313" key="7">
    <source>
        <dbReference type="EMBL" id="MEE8659613.1"/>
    </source>
</evidence>
<dbReference type="Gene3D" id="1.10.1740.10">
    <property type="match status" value="1"/>
</dbReference>
<keyword evidence="4" id="KW-0804">Transcription</keyword>
<dbReference type="SUPFAM" id="SSF88946">
    <property type="entry name" value="Sigma2 domain of RNA polymerase sigma factors"/>
    <property type="match status" value="1"/>
</dbReference>
<dbReference type="SUPFAM" id="SSF88659">
    <property type="entry name" value="Sigma3 and sigma4 domains of RNA polymerase sigma factors"/>
    <property type="match status" value="1"/>
</dbReference>
<comment type="caution">
    <text evidence="7">The sequence shown here is derived from an EMBL/GenBank/DDBJ whole genome shotgun (WGS) entry which is preliminary data.</text>
</comment>
<evidence type="ECO:0000256" key="4">
    <source>
        <dbReference type="ARBA" id="ARBA00023163"/>
    </source>
</evidence>
<dbReference type="InterPro" id="IPR013249">
    <property type="entry name" value="RNA_pol_sigma70_r4_t2"/>
</dbReference>
<name>A0ABU7U4G9_9PROT</name>
<dbReference type="InterPro" id="IPR007627">
    <property type="entry name" value="RNA_pol_sigma70_r2"/>
</dbReference>
<dbReference type="InterPro" id="IPR039425">
    <property type="entry name" value="RNA_pol_sigma-70-like"/>
</dbReference>
<dbReference type="Proteomes" id="UP001312908">
    <property type="component" value="Unassembled WGS sequence"/>
</dbReference>
<evidence type="ECO:0000313" key="8">
    <source>
        <dbReference type="Proteomes" id="UP001312908"/>
    </source>
</evidence>
<dbReference type="Pfam" id="PF08281">
    <property type="entry name" value="Sigma70_r4_2"/>
    <property type="match status" value="1"/>
</dbReference>
<keyword evidence="2" id="KW-0805">Transcription regulation</keyword>
<keyword evidence="3" id="KW-0731">Sigma factor</keyword>
<feature type="domain" description="RNA polymerase sigma-70 region 2" evidence="5">
    <location>
        <begin position="51"/>
        <end position="112"/>
    </location>
</feature>
<accession>A0ABU7U4G9</accession>
<organism evidence="7 8">
    <name type="scientific">Sorlinia euscelidii</name>
    <dbReference type="NCBI Taxonomy" id="3081148"/>
    <lineage>
        <taxon>Bacteria</taxon>
        <taxon>Pseudomonadati</taxon>
        <taxon>Pseudomonadota</taxon>
        <taxon>Alphaproteobacteria</taxon>
        <taxon>Acetobacterales</taxon>
        <taxon>Acetobacteraceae</taxon>
        <taxon>Sorlinia</taxon>
    </lineage>
</organism>
<dbReference type="EMBL" id="JAWJZY010000006">
    <property type="protein sequence ID" value="MEE8659613.1"/>
    <property type="molecule type" value="Genomic_DNA"/>
</dbReference>
<evidence type="ECO:0000256" key="2">
    <source>
        <dbReference type="ARBA" id="ARBA00023015"/>
    </source>
</evidence>
<feature type="domain" description="RNA polymerase sigma factor 70 region 4 type 2" evidence="6">
    <location>
        <begin position="139"/>
        <end position="190"/>
    </location>
</feature>
<keyword evidence="8" id="KW-1185">Reference proteome</keyword>
<comment type="similarity">
    <text evidence="1">Belongs to the sigma-70 factor family. ECF subfamily.</text>
</comment>
<reference evidence="7 8" key="1">
    <citation type="submission" date="2023-10" db="EMBL/GenBank/DDBJ databases">
        <title>Sorlinia euscelidii gen. nov., sp. nov., an acetic acid bacteria isolated from the gut of Euscelidius variegatus emitter.</title>
        <authorList>
            <person name="Michoud G."/>
            <person name="Marasco R."/>
            <person name="Seferji K."/>
            <person name="Gonella E."/>
            <person name="Garuglieri E."/>
            <person name="Alma A."/>
            <person name="Mapelli F."/>
            <person name="Borin S."/>
            <person name="Daffonchio D."/>
            <person name="Crotti E."/>
        </authorList>
    </citation>
    <scope>NUCLEOTIDE SEQUENCE [LARGE SCALE GENOMIC DNA]</scope>
    <source>
        <strain evidence="7 8">EV16P</strain>
    </source>
</reference>
<evidence type="ECO:0000259" key="5">
    <source>
        <dbReference type="Pfam" id="PF04542"/>
    </source>
</evidence>
<dbReference type="Gene3D" id="1.10.10.10">
    <property type="entry name" value="Winged helix-like DNA-binding domain superfamily/Winged helix DNA-binding domain"/>
    <property type="match status" value="1"/>
</dbReference>
<dbReference type="PANTHER" id="PTHR43133:SF25">
    <property type="entry name" value="RNA POLYMERASE SIGMA FACTOR RFAY-RELATED"/>
    <property type="match status" value="1"/>
</dbReference>
<dbReference type="InterPro" id="IPR013324">
    <property type="entry name" value="RNA_pol_sigma_r3/r4-like"/>
</dbReference>
<dbReference type="Pfam" id="PF04542">
    <property type="entry name" value="Sigma70_r2"/>
    <property type="match status" value="1"/>
</dbReference>
<dbReference type="PANTHER" id="PTHR43133">
    <property type="entry name" value="RNA POLYMERASE ECF-TYPE SIGMA FACTO"/>
    <property type="match status" value="1"/>
</dbReference>
<dbReference type="InterPro" id="IPR036388">
    <property type="entry name" value="WH-like_DNA-bd_sf"/>
</dbReference>
<evidence type="ECO:0000256" key="3">
    <source>
        <dbReference type="ARBA" id="ARBA00023082"/>
    </source>
</evidence>